<keyword evidence="7 12" id="KW-0067">ATP-binding</keyword>
<comment type="subunit">
    <text evidence="12">Homodimer. The tRNA molecule binds across the dimer.</text>
</comment>
<evidence type="ECO:0000256" key="10">
    <source>
        <dbReference type="ARBA" id="ARBA00047929"/>
    </source>
</evidence>
<feature type="binding site" evidence="12">
    <location>
        <begin position="276"/>
        <end position="278"/>
    </location>
    <ligand>
        <name>ATP</name>
        <dbReference type="ChEBI" id="CHEBI:30616"/>
    </ligand>
</feature>
<dbReference type="PIRSF" id="PIRSF001529">
    <property type="entry name" value="Ser-tRNA-synth_IIa"/>
    <property type="match status" value="1"/>
</dbReference>
<comment type="domain">
    <text evidence="12">Consists of two distinct domains, a catalytic core and a N-terminal extension that is involved in tRNA binding.</text>
</comment>
<comment type="pathway">
    <text evidence="2 12">Aminoacyl-tRNA biosynthesis; selenocysteinyl-tRNA(Sec) biosynthesis; L-seryl-tRNA(Sec) from L-serine and tRNA(Sec): step 1/1.</text>
</comment>
<dbReference type="Gene3D" id="1.10.287.40">
    <property type="entry name" value="Serine-tRNA synthetase, tRNA binding domain"/>
    <property type="match status" value="1"/>
</dbReference>
<dbReference type="InterPro" id="IPR045864">
    <property type="entry name" value="aa-tRNA-synth_II/BPL/LPL"/>
</dbReference>
<evidence type="ECO:0000256" key="7">
    <source>
        <dbReference type="ARBA" id="ARBA00022840"/>
    </source>
</evidence>
<dbReference type="Pfam" id="PF00587">
    <property type="entry name" value="tRNA-synt_2b"/>
    <property type="match status" value="1"/>
</dbReference>
<feature type="coiled-coil region" evidence="13">
    <location>
        <begin position="33"/>
        <end position="107"/>
    </location>
</feature>
<comment type="caution">
    <text evidence="12">Lacks conserved residue(s) required for the propagation of feature annotation.</text>
</comment>
<dbReference type="SUPFAM" id="SSF46589">
    <property type="entry name" value="tRNA-binding arm"/>
    <property type="match status" value="1"/>
</dbReference>
<dbReference type="InterPro" id="IPR006195">
    <property type="entry name" value="aa-tRNA-synth_II"/>
</dbReference>
<dbReference type="InterPro" id="IPR002314">
    <property type="entry name" value="aa-tRNA-synt_IIb"/>
</dbReference>
<keyword evidence="9 12" id="KW-0030">Aminoacyl-tRNA synthetase</keyword>
<dbReference type="NCBIfam" id="TIGR00414">
    <property type="entry name" value="serS"/>
    <property type="match status" value="1"/>
</dbReference>
<reference evidence="16" key="1">
    <citation type="journal article" date="2019" name="Int. J. Syst. Evol. Microbiol.">
        <title>The Global Catalogue of Microorganisms (GCM) 10K type strain sequencing project: providing services to taxonomists for standard genome sequencing and annotation.</title>
        <authorList>
            <consortium name="The Broad Institute Genomics Platform"/>
            <consortium name="The Broad Institute Genome Sequencing Center for Infectious Disease"/>
            <person name="Wu L."/>
            <person name="Ma J."/>
        </authorList>
    </citation>
    <scope>NUCLEOTIDE SEQUENCE [LARGE SCALE GENOMIC DNA]</scope>
    <source>
        <strain evidence="16">CCUG 49452</strain>
    </source>
</reference>
<comment type="caution">
    <text evidence="15">The sequence shown here is derived from an EMBL/GenBank/DDBJ whole genome shotgun (WGS) entry which is preliminary data.</text>
</comment>
<evidence type="ECO:0000256" key="5">
    <source>
        <dbReference type="ARBA" id="ARBA00022598"/>
    </source>
</evidence>
<dbReference type="PANTHER" id="PTHR43697:SF1">
    <property type="entry name" value="SERINE--TRNA LIGASE"/>
    <property type="match status" value="1"/>
</dbReference>
<dbReference type="InterPro" id="IPR033729">
    <property type="entry name" value="SerRS_core"/>
</dbReference>
<accession>A0ABV9QAI9</accession>
<dbReference type="HAMAP" id="MF_00176">
    <property type="entry name" value="Ser_tRNA_synth_type1"/>
    <property type="match status" value="1"/>
</dbReference>
<dbReference type="EMBL" id="JBHSHJ010000001">
    <property type="protein sequence ID" value="MFC4787884.1"/>
    <property type="molecule type" value="Genomic_DNA"/>
</dbReference>
<dbReference type="GO" id="GO:0004828">
    <property type="term" value="F:serine-tRNA ligase activity"/>
    <property type="evidence" value="ECO:0007669"/>
    <property type="project" value="UniProtKB-EC"/>
</dbReference>
<dbReference type="PANTHER" id="PTHR43697">
    <property type="entry name" value="SERYL-TRNA SYNTHETASE"/>
    <property type="match status" value="1"/>
</dbReference>
<evidence type="ECO:0000256" key="4">
    <source>
        <dbReference type="ARBA" id="ARBA00022490"/>
    </source>
</evidence>
<feature type="binding site" evidence="12">
    <location>
        <position position="398"/>
    </location>
    <ligand>
        <name>L-serine</name>
        <dbReference type="ChEBI" id="CHEBI:33384"/>
    </ligand>
</feature>
<protein>
    <recommendedName>
        <fullName evidence="12">Serine--tRNA ligase</fullName>
        <ecNumber evidence="12">6.1.1.11</ecNumber>
    </recommendedName>
    <alternativeName>
        <fullName evidence="12">Seryl-tRNA synthetase</fullName>
        <shortName evidence="12">SerRS</shortName>
    </alternativeName>
    <alternativeName>
        <fullName evidence="12">Seryl-tRNA(Ser/Sec) synthetase</fullName>
    </alternativeName>
</protein>
<evidence type="ECO:0000256" key="12">
    <source>
        <dbReference type="HAMAP-Rule" id="MF_00176"/>
    </source>
</evidence>
<dbReference type="Proteomes" id="UP001596001">
    <property type="component" value="Unassembled WGS sequence"/>
</dbReference>
<comment type="function">
    <text evidence="12">Catalyzes the attachment of serine to tRNA(Ser). Is also able to aminoacylate tRNA(Sec) with serine, to form the misacylated tRNA L-seryl-tRNA(Sec), which will be further converted into selenocysteinyl-tRNA(Sec).</text>
</comment>
<sequence length="438" mass="48229">MLDILLLRKDLASAIARLETRKTPQAFLNVEAFQALDAERKTLQTRTEELQAQRNQLSKQIGMLMGKGDKDGAEAAKAQVAAFKTELEQSATRLEQIQAELQTLLLAVPNLPHESVPVGSDETGNVEVRRWGTPRSFDFDVKDHVDVGTPLGLDFDMGVKLSGSRFTVMKGGIARLHRALAQFMLDVQTQEHGYTECYVPYAVNADSLKGTGQLPKFEGDLFAAKKGGQDGEPVPDNAALYLIPTSEVPLTNFVRDVVLQEAELPIKLTAHTPCFRSEAGSYGRDTRGMIRQHQFDKVEMVQIVHPEQSYAALEEMTGHAEAVLQKLGLPYRVMSLCSGDMGFGASKTYDLEVWLPAQGTYREISSVSNCEAFQARRLQARFKNTQGKNELVHTLNGSGLAVGRCLVAVLENYQNQDGSVTVPEALRPYLGGLEHLIP</sequence>
<keyword evidence="6 12" id="KW-0547">Nucleotide-binding</keyword>
<comment type="similarity">
    <text evidence="3 12">Belongs to the class-II aminoacyl-tRNA synthetase family. Type-1 seryl-tRNA synthetase subfamily.</text>
</comment>
<dbReference type="InterPro" id="IPR015866">
    <property type="entry name" value="Ser-tRNA-synth_1_N"/>
</dbReference>
<evidence type="ECO:0000256" key="8">
    <source>
        <dbReference type="ARBA" id="ARBA00022917"/>
    </source>
</evidence>
<dbReference type="InterPro" id="IPR042103">
    <property type="entry name" value="SerRS_1_N_sf"/>
</dbReference>
<evidence type="ECO:0000313" key="15">
    <source>
        <dbReference type="EMBL" id="MFC4787884.1"/>
    </source>
</evidence>
<comment type="catalytic activity">
    <reaction evidence="10 12">
        <text>tRNA(Sec) + L-serine + ATP = L-seryl-tRNA(Sec) + AMP + diphosphate + H(+)</text>
        <dbReference type="Rhea" id="RHEA:42580"/>
        <dbReference type="Rhea" id="RHEA-COMP:9742"/>
        <dbReference type="Rhea" id="RHEA-COMP:10128"/>
        <dbReference type="ChEBI" id="CHEBI:15378"/>
        <dbReference type="ChEBI" id="CHEBI:30616"/>
        <dbReference type="ChEBI" id="CHEBI:33019"/>
        <dbReference type="ChEBI" id="CHEBI:33384"/>
        <dbReference type="ChEBI" id="CHEBI:78442"/>
        <dbReference type="ChEBI" id="CHEBI:78533"/>
        <dbReference type="ChEBI" id="CHEBI:456215"/>
        <dbReference type="EC" id="6.1.1.11"/>
    </reaction>
</comment>
<keyword evidence="5 12" id="KW-0436">Ligase</keyword>
<feature type="domain" description="Aminoacyl-transfer RNA synthetases class-II family profile" evidence="14">
    <location>
        <begin position="175"/>
        <end position="423"/>
    </location>
</feature>
<dbReference type="PRINTS" id="PR00981">
    <property type="entry name" value="TRNASYNTHSER"/>
</dbReference>
<proteinExistence type="inferred from homology"/>
<feature type="binding site" evidence="12">
    <location>
        <position position="299"/>
    </location>
    <ligand>
        <name>L-serine</name>
        <dbReference type="ChEBI" id="CHEBI:33384"/>
    </ligand>
</feature>
<keyword evidence="16" id="KW-1185">Reference proteome</keyword>
<dbReference type="PROSITE" id="PS50862">
    <property type="entry name" value="AA_TRNA_LIGASE_II"/>
    <property type="match status" value="1"/>
</dbReference>
<dbReference type="Gene3D" id="3.30.930.10">
    <property type="entry name" value="Bira Bifunctional Protein, Domain 2"/>
    <property type="match status" value="1"/>
</dbReference>
<evidence type="ECO:0000313" key="16">
    <source>
        <dbReference type="Proteomes" id="UP001596001"/>
    </source>
</evidence>
<evidence type="ECO:0000256" key="9">
    <source>
        <dbReference type="ARBA" id="ARBA00023146"/>
    </source>
</evidence>
<evidence type="ECO:0000256" key="2">
    <source>
        <dbReference type="ARBA" id="ARBA00005045"/>
    </source>
</evidence>
<evidence type="ECO:0000256" key="13">
    <source>
        <dbReference type="SAM" id="Coils"/>
    </source>
</evidence>
<organism evidence="15 16">
    <name type="scientific">Giesbergeria sinuosa</name>
    <dbReference type="NCBI Taxonomy" id="80883"/>
    <lineage>
        <taxon>Bacteria</taxon>
        <taxon>Pseudomonadati</taxon>
        <taxon>Pseudomonadota</taxon>
        <taxon>Betaproteobacteria</taxon>
        <taxon>Burkholderiales</taxon>
        <taxon>Comamonadaceae</taxon>
        <taxon>Giesbergeria</taxon>
    </lineage>
</organism>
<keyword evidence="13" id="KW-0175">Coiled coil</keyword>
<dbReference type="EC" id="6.1.1.11" evidence="12"/>
<evidence type="ECO:0000256" key="1">
    <source>
        <dbReference type="ARBA" id="ARBA00004496"/>
    </source>
</evidence>
<name>A0ABV9QAI9_9BURK</name>
<evidence type="ECO:0000256" key="3">
    <source>
        <dbReference type="ARBA" id="ARBA00010728"/>
    </source>
</evidence>
<comment type="catalytic activity">
    <reaction evidence="11 12">
        <text>tRNA(Ser) + L-serine + ATP = L-seryl-tRNA(Ser) + AMP + diphosphate + H(+)</text>
        <dbReference type="Rhea" id="RHEA:12292"/>
        <dbReference type="Rhea" id="RHEA-COMP:9669"/>
        <dbReference type="Rhea" id="RHEA-COMP:9703"/>
        <dbReference type="ChEBI" id="CHEBI:15378"/>
        <dbReference type="ChEBI" id="CHEBI:30616"/>
        <dbReference type="ChEBI" id="CHEBI:33019"/>
        <dbReference type="ChEBI" id="CHEBI:33384"/>
        <dbReference type="ChEBI" id="CHEBI:78442"/>
        <dbReference type="ChEBI" id="CHEBI:78533"/>
        <dbReference type="ChEBI" id="CHEBI:456215"/>
        <dbReference type="EC" id="6.1.1.11"/>
    </reaction>
</comment>
<gene>
    <name evidence="12 15" type="primary">serS</name>
    <name evidence="15" type="ORF">ACFO6X_02590</name>
</gene>
<dbReference type="InterPro" id="IPR010978">
    <property type="entry name" value="tRNA-bd_arm"/>
</dbReference>
<feature type="binding site" evidence="12">
    <location>
        <begin position="245"/>
        <end position="247"/>
    </location>
    <ligand>
        <name>L-serine</name>
        <dbReference type="ChEBI" id="CHEBI:33384"/>
    </ligand>
</feature>
<dbReference type="InterPro" id="IPR002317">
    <property type="entry name" value="Ser-tRNA-ligase_type_1"/>
</dbReference>
<dbReference type="Pfam" id="PF02403">
    <property type="entry name" value="Seryl_tRNA_N"/>
    <property type="match status" value="1"/>
</dbReference>
<comment type="subcellular location">
    <subcellularLocation>
        <location evidence="1 12">Cytoplasm</location>
    </subcellularLocation>
</comment>
<keyword evidence="4 12" id="KW-0963">Cytoplasm</keyword>
<dbReference type="CDD" id="cd00770">
    <property type="entry name" value="SerRS_core"/>
    <property type="match status" value="1"/>
</dbReference>
<dbReference type="SUPFAM" id="SSF55681">
    <property type="entry name" value="Class II aaRS and biotin synthetases"/>
    <property type="match status" value="1"/>
</dbReference>
<evidence type="ECO:0000259" key="14">
    <source>
        <dbReference type="PROSITE" id="PS50862"/>
    </source>
</evidence>
<evidence type="ECO:0000256" key="6">
    <source>
        <dbReference type="ARBA" id="ARBA00022741"/>
    </source>
</evidence>
<feature type="binding site" evidence="12">
    <location>
        <begin position="363"/>
        <end position="366"/>
    </location>
    <ligand>
        <name>ATP</name>
        <dbReference type="ChEBI" id="CHEBI:30616"/>
    </ligand>
</feature>
<dbReference type="RefSeq" id="WP_382429739.1">
    <property type="nucleotide sequence ID" value="NZ_JBHSHJ010000001.1"/>
</dbReference>
<keyword evidence="8 12" id="KW-0648">Protein biosynthesis</keyword>
<evidence type="ECO:0000256" key="11">
    <source>
        <dbReference type="ARBA" id="ARBA00048823"/>
    </source>
</evidence>